<reference evidence="2" key="1">
    <citation type="submission" date="2023-07" db="EMBL/GenBank/DDBJ databases">
        <title>Chryseobacterium sp. strain PBS4-4 Genome sequencing and assembly.</title>
        <authorList>
            <person name="Jung Y."/>
        </authorList>
    </citation>
    <scope>NUCLEOTIDE SEQUENCE [LARGE SCALE GENOMIC DNA]</scope>
    <source>
        <strain evidence="2">PBS4-4</strain>
    </source>
</reference>
<dbReference type="RefSeq" id="WP_263004294.1">
    <property type="nucleotide sequence ID" value="NZ_JAOTEM010000005.1"/>
</dbReference>
<evidence type="ECO:0008006" key="3">
    <source>
        <dbReference type="Google" id="ProtNLM"/>
    </source>
</evidence>
<evidence type="ECO:0000313" key="1">
    <source>
        <dbReference type="EMBL" id="MCU7618773.1"/>
    </source>
</evidence>
<organism evidence="1 2">
    <name type="scientific">Chryseobacterium edaphi</name>
    <dbReference type="NCBI Taxonomy" id="2976532"/>
    <lineage>
        <taxon>Bacteria</taxon>
        <taxon>Pseudomonadati</taxon>
        <taxon>Bacteroidota</taxon>
        <taxon>Flavobacteriia</taxon>
        <taxon>Flavobacteriales</taxon>
        <taxon>Weeksellaceae</taxon>
        <taxon>Chryseobacterium group</taxon>
        <taxon>Chryseobacterium</taxon>
    </lineage>
</organism>
<sequence length="203" mass="23682">MMKKKFLLSIIFLIILLSFYCKQNMSPSSKAKEQNIDSILGNSILAKENYFNLIVGKEGDIILKKQNKEYFDKYSELKDEKNFYISQNSLSIIFEKEKLTHKDNIKINLFTVVGNKKIDSVQFYRNISGNGFGMYNCMSYFNPKTNKIWQIQYFPLNPLRGNSVGIISYTESSITSDGHIRIDSLHYLDESLDAEMEKYSLYY</sequence>
<gene>
    <name evidence="1" type="ORF">NZ698_16380</name>
</gene>
<dbReference type="EMBL" id="JAOTEM010000005">
    <property type="protein sequence ID" value="MCU7618773.1"/>
    <property type="molecule type" value="Genomic_DNA"/>
</dbReference>
<dbReference type="Proteomes" id="UP001208649">
    <property type="component" value="Unassembled WGS sequence"/>
</dbReference>
<accession>A0ABT2W9W4</accession>
<name>A0ABT2W9W4_9FLAO</name>
<comment type="caution">
    <text evidence="1">The sequence shown here is derived from an EMBL/GenBank/DDBJ whole genome shotgun (WGS) entry which is preliminary data.</text>
</comment>
<evidence type="ECO:0000313" key="2">
    <source>
        <dbReference type="Proteomes" id="UP001208649"/>
    </source>
</evidence>
<protein>
    <recommendedName>
        <fullName evidence="3">Lipoprotein</fullName>
    </recommendedName>
</protein>
<proteinExistence type="predicted"/>
<keyword evidence="2" id="KW-1185">Reference proteome</keyword>